<comment type="catalytic activity">
    <reaction evidence="17">
        <text>phytol + CTP = phytyl phosphate + CDP + H(+)</text>
        <dbReference type="Rhea" id="RHEA:38055"/>
        <dbReference type="ChEBI" id="CHEBI:15378"/>
        <dbReference type="ChEBI" id="CHEBI:17327"/>
        <dbReference type="ChEBI" id="CHEBI:37563"/>
        <dbReference type="ChEBI" id="CHEBI:58069"/>
        <dbReference type="ChEBI" id="CHEBI:75483"/>
        <dbReference type="EC" id="2.7.1.182"/>
    </reaction>
</comment>
<dbReference type="PANTHER" id="PTHR32523">
    <property type="entry name" value="PHYTOL KINASE 1, CHLOROPLASTIC"/>
    <property type="match status" value="1"/>
</dbReference>
<reference evidence="20" key="1">
    <citation type="submission" date="2023-03" db="EMBL/GenBank/DDBJ databases">
        <title>Massive genome expansion in bonnet fungi (Mycena s.s.) driven by repeated elements and novel gene families across ecological guilds.</title>
        <authorList>
            <consortium name="Lawrence Berkeley National Laboratory"/>
            <person name="Harder C.B."/>
            <person name="Miyauchi S."/>
            <person name="Viragh M."/>
            <person name="Kuo A."/>
            <person name="Thoen E."/>
            <person name="Andreopoulos B."/>
            <person name="Lu D."/>
            <person name="Skrede I."/>
            <person name="Drula E."/>
            <person name="Henrissat B."/>
            <person name="Morin E."/>
            <person name="Kohler A."/>
            <person name="Barry K."/>
            <person name="LaButti K."/>
            <person name="Morin E."/>
            <person name="Salamov A."/>
            <person name="Lipzen A."/>
            <person name="Mereny Z."/>
            <person name="Hegedus B."/>
            <person name="Baldrian P."/>
            <person name="Stursova M."/>
            <person name="Weitz H."/>
            <person name="Taylor A."/>
            <person name="Grigoriev I.V."/>
            <person name="Nagy L.G."/>
            <person name="Martin F."/>
            <person name="Kauserud H."/>
        </authorList>
    </citation>
    <scope>NUCLEOTIDE SEQUENCE</scope>
    <source>
        <strain evidence="20">9144</strain>
    </source>
</reference>
<keyword evidence="6" id="KW-0808">Transferase</keyword>
<dbReference type="Gene3D" id="6.10.140.2220">
    <property type="match status" value="1"/>
</dbReference>
<dbReference type="GO" id="GO:0010276">
    <property type="term" value="F:phytol kinase activity"/>
    <property type="evidence" value="ECO:0007669"/>
    <property type="project" value="UniProtKB-EC"/>
</dbReference>
<evidence type="ECO:0000313" key="21">
    <source>
        <dbReference type="Proteomes" id="UP001219525"/>
    </source>
</evidence>
<keyword evidence="10" id="KW-0418">Kinase</keyword>
<evidence type="ECO:0000256" key="12">
    <source>
        <dbReference type="ARBA" id="ARBA00022946"/>
    </source>
</evidence>
<dbReference type="Pfam" id="PF01753">
    <property type="entry name" value="zf-MYND"/>
    <property type="match status" value="1"/>
</dbReference>
<dbReference type="SUPFAM" id="SSF144232">
    <property type="entry name" value="HIT/MYND zinc finger-like"/>
    <property type="match status" value="1"/>
</dbReference>
<protein>
    <recommendedName>
        <fullName evidence="16">phytol kinase</fullName>
        <ecNumber evidence="16">2.7.1.182</ecNumber>
    </recommendedName>
</protein>
<keyword evidence="12" id="KW-0809">Transit peptide</keyword>
<dbReference type="PANTHER" id="PTHR32523:SF8">
    <property type="entry name" value="DOLICHOL KINASE"/>
    <property type="match status" value="1"/>
</dbReference>
<proteinExistence type="inferred from homology"/>
<keyword evidence="14" id="KW-0472">Membrane</keyword>
<evidence type="ECO:0000256" key="13">
    <source>
        <dbReference type="ARBA" id="ARBA00022989"/>
    </source>
</evidence>
<feature type="domain" description="MYND-type" evidence="19">
    <location>
        <begin position="402"/>
        <end position="443"/>
    </location>
</feature>
<keyword evidence="8" id="KW-0479">Metal-binding</keyword>
<evidence type="ECO:0000256" key="8">
    <source>
        <dbReference type="ARBA" id="ARBA00022723"/>
    </source>
</evidence>
<evidence type="ECO:0000313" key="20">
    <source>
        <dbReference type="EMBL" id="KAJ7216652.1"/>
    </source>
</evidence>
<keyword evidence="9 18" id="KW-0863">Zinc-finger</keyword>
<name>A0AAD6VLT6_9AGAR</name>
<keyword evidence="7" id="KW-0812">Transmembrane</keyword>
<evidence type="ECO:0000259" key="19">
    <source>
        <dbReference type="PROSITE" id="PS50865"/>
    </source>
</evidence>
<keyword evidence="11" id="KW-0862">Zinc</keyword>
<comment type="similarity">
    <text evidence="3">Belongs to the polyprenol kinase family.</text>
</comment>
<evidence type="ECO:0000256" key="5">
    <source>
        <dbReference type="ARBA" id="ARBA00022640"/>
    </source>
</evidence>
<evidence type="ECO:0000256" key="15">
    <source>
        <dbReference type="ARBA" id="ARBA00024015"/>
    </source>
</evidence>
<dbReference type="AlphaFoldDB" id="A0AAD6VLT6"/>
<keyword evidence="21" id="KW-1185">Reference proteome</keyword>
<evidence type="ECO:0000256" key="9">
    <source>
        <dbReference type="ARBA" id="ARBA00022771"/>
    </source>
</evidence>
<dbReference type="EMBL" id="JARJCW010000015">
    <property type="protein sequence ID" value="KAJ7216652.1"/>
    <property type="molecule type" value="Genomic_DNA"/>
</dbReference>
<sequence>MKFNEELTARQLSPEDLDPKVTFCLQYLKASDIPPLDHGCCSHVLGFYHAHVALRSLANISYLARPALDSQFVTRLLDAWPDIWKWLEYTFDNWVVSPMFDLNNSTRFHAFQMVVIALRSFIKLPPCCELILSNEGGKKAFVMLGSCWLYEFEDEFKTASNDDHLLSAAEPLLDLGTFKPGPPPDMFFGCILSSTRDTSRPARVALHHLAWYVTSPAPWDPQALFLLDYHLRMASTISVAPQYLDALLAQHSVRTVTRILVSLASTPYDDATATGAAQAIAAGLAFLNTVLPAADGFAWTTHAVQIGLLPALLRAHAWLDDLPEDREGSTTLVELLRLLSLYSLYPSLLRVLVHSVNRVRELNLPDIIKDDAPVMAAYQELEDLVHERSALMETDLEICCQNPSCRKTDAQNNFSSCSGCFTTAYCSTDCQKAHWKNGHRDDCKALKELREDGRAPPISAEDYDSACKLVIEEVRKRKGDITPVWRAEPPAPGRAPALSLNYFLDDPRGVLVVGAPDVHPPQGYAEFASVRATWDDVLAQEIHREHIIVGAYLPHGSTGKLHFMWMGINDRLPPSEGSIAERLIRTVEMM</sequence>
<dbReference type="GO" id="GO:0016020">
    <property type="term" value="C:membrane"/>
    <property type="evidence" value="ECO:0007669"/>
    <property type="project" value="UniProtKB-SubCell"/>
</dbReference>
<evidence type="ECO:0000256" key="3">
    <source>
        <dbReference type="ARBA" id="ARBA00010794"/>
    </source>
</evidence>
<gene>
    <name evidence="20" type="ORF">GGX14DRAFT_442296</name>
</gene>
<evidence type="ECO:0000256" key="14">
    <source>
        <dbReference type="ARBA" id="ARBA00023136"/>
    </source>
</evidence>
<organism evidence="20 21">
    <name type="scientific">Mycena pura</name>
    <dbReference type="NCBI Taxonomy" id="153505"/>
    <lineage>
        <taxon>Eukaryota</taxon>
        <taxon>Fungi</taxon>
        <taxon>Dikarya</taxon>
        <taxon>Basidiomycota</taxon>
        <taxon>Agaricomycotina</taxon>
        <taxon>Agaricomycetes</taxon>
        <taxon>Agaricomycetidae</taxon>
        <taxon>Agaricales</taxon>
        <taxon>Marasmiineae</taxon>
        <taxon>Mycenaceae</taxon>
        <taxon>Mycena</taxon>
    </lineage>
</organism>
<keyword evidence="4" id="KW-0150">Chloroplast</keyword>
<dbReference type="Proteomes" id="UP001219525">
    <property type="component" value="Unassembled WGS sequence"/>
</dbReference>
<comment type="subcellular location">
    <subcellularLocation>
        <location evidence="1">Membrane</location>
        <topology evidence="1">Multi-pass membrane protein</topology>
    </subcellularLocation>
    <subcellularLocation>
        <location evidence="2">Plastid</location>
        <location evidence="2">Chloroplast</location>
    </subcellularLocation>
</comment>
<evidence type="ECO:0000256" key="10">
    <source>
        <dbReference type="ARBA" id="ARBA00022777"/>
    </source>
</evidence>
<dbReference type="PROSITE" id="PS50865">
    <property type="entry name" value="ZF_MYND_2"/>
    <property type="match status" value="1"/>
</dbReference>
<comment type="pathway">
    <text evidence="15">Cofactor biosynthesis; tocopherol biosynthesis.</text>
</comment>
<evidence type="ECO:0000256" key="2">
    <source>
        <dbReference type="ARBA" id="ARBA00004229"/>
    </source>
</evidence>
<dbReference type="GO" id="GO:0008270">
    <property type="term" value="F:zinc ion binding"/>
    <property type="evidence" value="ECO:0007669"/>
    <property type="project" value="UniProtKB-KW"/>
</dbReference>
<accession>A0AAD6VLT6</accession>
<evidence type="ECO:0000256" key="6">
    <source>
        <dbReference type="ARBA" id="ARBA00022679"/>
    </source>
</evidence>
<evidence type="ECO:0000256" key="7">
    <source>
        <dbReference type="ARBA" id="ARBA00022692"/>
    </source>
</evidence>
<keyword evidence="13" id="KW-1133">Transmembrane helix</keyword>
<dbReference type="EC" id="2.7.1.182" evidence="16"/>
<evidence type="ECO:0000256" key="18">
    <source>
        <dbReference type="PROSITE-ProRule" id="PRU00134"/>
    </source>
</evidence>
<dbReference type="InterPro" id="IPR002893">
    <property type="entry name" value="Znf_MYND"/>
</dbReference>
<evidence type="ECO:0000256" key="17">
    <source>
        <dbReference type="ARBA" id="ARBA00048889"/>
    </source>
</evidence>
<evidence type="ECO:0000256" key="4">
    <source>
        <dbReference type="ARBA" id="ARBA00022528"/>
    </source>
</evidence>
<keyword evidence="5" id="KW-0934">Plastid</keyword>
<evidence type="ECO:0000256" key="11">
    <source>
        <dbReference type="ARBA" id="ARBA00022833"/>
    </source>
</evidence>
<comment type="caution">
    <text evidence="20">The sequence shown here is derived from an EMBL/GenBank/DDBJ whole genome shotgun (WGS) entry which is preliminary data.</text>
</comment>
<evidence type="ECO:0000256" key="1">
    <source>
        <dbReference type="ARBA" id="ARBA00004141"/>
    </source>
</evidence>
<evidence type="ECO:0000256" key="16">
    <source>
        <dbReference type="ARBA" id="ARBA00039024"/>
    </source>
</evidence>
<dbReference type="InterPro" id="IPR039606">
    <property type="entry name" value="Phytol/farnesol_kinase"/>
</dbReference>